<dbReference type="Proteomes" id="UP001497444">
    <property type="component" value="Unassembled WGS sequence"/>
</dbReference>
<proteinExistence type="predicted"/>
<evidence type="ECO:0000313" key="3">
    <source>
        <dbReference type="Proteomes" id="UP001497444"/>
    </source>
</evidence>
<evidence type="ECO:0000256" key="1">
    <source>
        <dbReference type="SAM" id="MobiDB-lite"/>
    </source>
</evidence>
<keyword evidence="3" id="KW-1185">Reference proteome</keyword>
<feature type="region of interest" description="Disordered" evidence="1">
    <location>
        <begin position="112"/>
        <end position="144"/>
    </location>
</feature>
<accession>A0ABP0VIT8</accession>
<organism evidence="2 3">
    <name type="scientific">Sphagnum jensenii</name>
    <dbReference type="NCBI Taxonomy" id="128206"/>
    <lineage>
        <taxon>Eukaryota</taxon>
        <taxon>Viridiplantae</taxon>
        <taxon>Streptophyta</taxon>
        <taxon>Embryophyta</taxon>
        <taxon>Bryophyta</taxon>
        <taxon>Sphagnophytina</taxon>
        <taxon>Sphagnopsida</taxon>
        <taxon>Sphagnales</taxon>
        <taxon>Sphagnaceae</taxon>
        <taxon>Sphagnum</taxon>
    </lineage>
</organism>
<feature type="region of interest" description="Disordered" evidence="1">
    <location>
        <begin position="24"/>
        <end position="71"/>
    </location>
</feature>
<sequence>MNTLSNSETGYRKQVEKAIQVARLQQQPTTTSSVYSQKMNGSVDSMEKSASQFGVDSSYDGDSQSYQTSQKVDDYSDIGDRFADDPKLENANINILVRPTFDLTYENQGFRATPSMSRTSEPRVWTPTTDSTLDMKRGAQSSPTTPYAQYKISIQSSKSQLNRRHHLYHHLVEHRLHRHYHIYEDHCHIDRQICHKSHNSCRHSLHHSLHP</sequence>
<dbReference type="EMBL" id="CAXAQS010001010">
    <property type="protein sequence ID" value="CAK9254334.1"/>
    <property type="molecule type" value="Genomic_DNA"/>
</dbReference>
<protein>
    <submittedName>
        <fullName evidence="2">Uncharacterized protein</fullName>
    </submittedName>
</protein>
<comment type="caution">
    <text evidence="2">The sequence shown here is derived from an EMBL/GenBank/DDBJ whole genome shotgun (WGS) entry which is preliminary data.</text>
</comment>
<gene>
    <name evidence="2" type="ORF">CSSPJE1EN1_LOCUS29712</name>
</gene>
<name>A0ABP0VIT8_9BRYO</name>
<reference evidence="2" key="1">
    <citation type="submission" date="2024-02" db="EMBL/GenBank/DDBJ databases">
        <authorList>
            <consortium name="ELIXIR-Norway"/>
            <consortium name="Elixir Norway"/>
        </authorList>
    </citation>
    <scope>NUCLEOTIDE SEQUENCE</scope>
</reference>
<evidence type="ECO:0000313" key="2">
    <source>
        <dbReference type="EMBL" id="CAK9254334.1"/>
    </source>
</evidence>
<feature type="compositionally biased region" description="Low complexity" evidence="1">
    <location>
        <begin position="56"/>
        <end position="70"/>
    </location>
</feature>
<feature type="compositionally biased region" description="Polar residues" evidence="1">
    <location>
        <begin position="24"/>
        <end position="55"/>
    </location>
</feature>